<comment type="caution">
    <text evidence="1">The sequence shown here is derived from an EMBL/GenBank/DDBJ whole genome shotgun (WGS) entry which is preliminary data.</text>
</comment>
<gene>
    <name evidence="1" type="ORF">ACI1P1_26070</name>
</gene>
<protein>
    <submittedName>
        <fullName evidence="1">CpaE family protein</fullName>
    </submittedName>
</protein>
<proteinExistence type="predicted"/>
<dbReference type="EMBL" id="JBJURJ010000022">
    <property type="protein sequence ID" value="MFM9331770.1"/>
    <property type="molecule type" value="Genomic_DNA"/>
</dbReference>
<evidence type="ECO:0000313" key="1">
    <source>
        <dbReference type="EMBL" id="MFM9331770.1"/>
    </source>
</evidence>
<name>A0ACC7P4Y0_9BACL</name>
<reference evidence="1" key="1">
    <citation type="submission" date="2024-12" db="EMBL/GenBank/DDBJ databases">
        <authorList>
            <person name="Wu N."/>
        </authorList>
    </citation>
    <scope>NUCLEOTIDE SEQUENCE</scope>
    <source>
        <strain evidence="1">P15</strain>
    </source>
</reference>
<accession>A0ACC7P4Y0</accession>
<sequence>MNGNGKLIVFTGSTPNIGTTVVAFGTAVLLARLSGEPVGHLCLNLKSSKLHHYAGLDPCPPGVDQIRAEMRSGGLTPGFLKSRMVQVKGVPGVHVLFGSLQREQAEFFQPEDISHLLDIATQCFPRCVVEVNAYWDNAATLAALMQADERILVTSTELGHFQEDVNRGLKQMAPMFGVSSEQFLLAVTQHNRSDGLTPQDAAKETGMRLAAVVKADPELRRLLGQGRLAEYIGGNDGITQALLSLCAELGVSPKEPASGEGIWALLGRQSRLFLGGRTPRRNQ</sequence>
<organism evidence="1 2">
    <name type="scientific">Paenibacillus mesotrionivorans</name>
    <dbReference type="NCBI Taxonomy" id="3160968"/>
    <lineage>
        <taxon>Bacteria</taxon>
        <taxon>Bacillati</taxon>
        <taxon>Bacillota</taxon>
        <taxon>Bacilli</taxon>
        <taxon>Bacillales</taxon>
        <taxon>Paenibacillaceae</taxon>
        <taxon>Paenibacillus</taxon>
    </lineage>
</organism>
<keyword evidence="2" id="KW-1185">Reference proteome</keyword>
<dbReference type="Proteomes" id="UP001631969">
    <property type="component" value="Unassembled WGS sequence"/>
</dbReference>
<evidence type="ECO:0000313" key="2">
    <source>
        <dbReference type="Proteomes" id="UP001631969"/>
    </source>
</evidence>